<dbReference type="CDD" id="cd19064">
    <property type="entry name" value="LGIC_TM_nAChR"/>
    <property type="match status" value="1"/>
</dbReference>
<feature type="transmembrane region" description="Helical" evidence="19">
    <location>
        <begin position="372"/>
        <end position="394"/>
    </location>
</feature>
<dbReference type="SUPFAM" id="SSF63712">
    <property type="entry name" value="Nicotinic receptor ligand binding domain-like"/>
    <property type="match status" value="1"/>
</dbReference>
<keyword evidence="2 19" id="KW-0813">Transport</keyword>
<dbReference type="InterPro" id="IPR002394">
    <property type="entry name" value="Nicotinic_acetylcholine_rcpt"/>
</dbReference>
<reference evidence="23" key="1">
    <citation type="journal article" date="2021" name="Evol. Appl.">
        <title>The genome of the Pyrenean desman and the effects of bottlenecks and inbreeding on the genomic landscape of an endangered species.</title>
        <authorList>
            <person name="Escoda L."/>
            <person name="Castresana J."/>
        </authorList>
    </citation>
    <scope>NUCLEOTIDE SEQUENCE</scope>
    <source>
        <strain evidence="23">IBE-C5619</strain>
    </source>
</reference>
<dbReference type="InterPro" id="IPR018000">
    <property type="entry name" value="Neurotransmitter_ion_chnl_CS"/>
</dbReference>
<feature type="domain" description="Neurotransmitter-gated ion-channel ligand-binding" evidence="21">
    <location>
        <begin position="157"/>
        <end position="371"/>
    </location>
</feature>
<evidence type="ECO:0000256" key="12">
    <source>
        <dbReference type="ARBA" id="ARBA00023180"/>
    </source>
</evidence>
<feature type="domain" description="Neurotransmitter-gated ion-channel transmembrane" evidence="22">
    <location>
        <begin position="378"/>
        <end position="438"/>
    </location>
</feature>
<evidence type="ECO:0000256" key="8">
    <source>
        <dbReference type="ARBA" id="ARBA00023065"/>
    </source>
</evidence>
<sequence length="663" mass="72383">MTADAEALREPHRGDHTRPGPALPSVSKAMSHPGGPGLAPGGSGSREAAALSALAPTPVCPRLRPQPQLERDTGSSSHVGAGMEADPRCRGWAPRSSRVQPQTWAAGAPATARSCHAMHGDKGPLLLLLLAGCLGADSGRGLEVQSRGPGVAGRNQEERLLADLMRGYNPHLRPAEHDSDAVNVSLKLTLTNLISLNEREEALTTNVWIEMQWCDHRLRWDPRDYDGLWVLRVPSTMVWRPDVVLENNVDGVFEVALYCNVLVSPDGCVYWLPPAIFRSACPVSVTYFPFDWQNCSLVFQSQTYSASEINLQLSREAGQAIEWIFIDPEAFTENGEWAIRHRPAKMLLDPAAPEEAGHQKVVFYLLIQRKPLFYVINIIAPCVLISSVAVLIYFLPAKAGGQKCTVAVNVLLAQTVFLFLVAKKVPETSQAVPLISKYGGFWLAHFPPGAFLDAGPLGRYLTFLLAVTILIVVNAVIVLNVSLRSPHTHSMARGVFLQLLPQLLRMHMRPPAPPAIQDALQSGSGRAVTAGAEATLCLPRSEQLFRQRQRNGLVRAALEKLEKGVEPGCGQELCSSLRQAAPAIQACVEACNLVARARRRQSHFDSGSEEWFLVGRVLDRVCFLAMLSLFVCGTAGIFLLAHYNRVPALPFPGDPRPYLPLPD</sequence>
<evidence type="ECO:0000256" key="15">
    <source>
        <dbReference type="ARBA" id="ARBA00023303"/>
    </source>
</evidence>
<evidence type="ECO:0000256" key="17">
    <source>
        <dbReference type="ARBA" id="ARBA00034430"/>
    </source>
</evidence>
<gene>
    <name evidence="23" type="ORF">J0S82_013567</name>
</gene>
<keyword evidence="12" id="KW-0325">Glycoprotein</keyword>
<dbReference type="InterPro" id="IPR036734">
    <property type="entry name" value="Neur_chan_lig-bd_sf"/>
</dbReference>
<evidence type="ECO:0000256" key="11">
    <source>
        <dbReference type="ARBA" id="ARBA00023170"/>
    </source>
</evidence>
<dbReference type="Pfam" id="PF02932">
    <property type="entry name" value="Neur_chan_memb"/>
    <property type="match status" value="2"/>
</dbReference>
<evidence type="ECO:0000256" key="9">
    <source>
        <dbReference type="ARBA" id="ARBA00023136"/>
    </source>
</evidence>
<dbReference type="OrthoDB" id="5975154at2759"/>
<feature type="transmembrane region" description="Helical" evidence="19">
    <location>
        <begin position="460"/>
        <end position="483"/>
    </location>
</feature>
<proteinExistence type="inferred from homology"/>
<name>A0A8J6AB78_GALPY</name>
<evidence type="ECO:0000256" key="19">
    <source>
        <dbReference type="RuleBase" id="RU000687"/>
    </source>
</evidence>
<keyword evidence="9 19" id="KW-0472">Membrane</keyword>
<evidence type="ECO:0000256" key="7">
    <source>
        <dbReference type="ARBA" id="ARBA00023018"/>
    </source>
</evidence>
<dbReference type="GO" id="GO:0045211">
    <property type="term" value="C:postsynaptic membrane"/>
    <property type="evidence" value="ECO:0007669"/>
    <property type="project" value="UniProtKB-SubCell"/>
</dbReference>
<evidence type="ECO:0000256" key="3">
    <source>
        <dbReference type="ARBA" id="ARBA00022475"/>
    </source>
</evidence>
<evidence type="ECO:0000256" key="20">
    <source>
        <dbReference type="SAM" id="MobiDB-lite"/>
    </source>
</evidence>
<dbReference type="Gene3D" id="2.70.170.10">
    <property type="entry name" value="Neurotransmitter-gated ion-channel ligand-binding domain"/>
    <property type="match status" value="1"/>
</dbReference>
<comment type="similarity">
    <text evidence="19">Belongs to the ligand-gated ion channel (TC 1.A.9) family.</text>
</comment>
<dbReference type="InterPro" id="IPR006201">
    <property type="entry name" value="Neur_channel"/>
</dbReference>
<comment type="catalytic activity">
    <reaction evidence="18">
        <text>Na(+)(in) = Na(+)(out)</text>
        <dbReference type="Rhea" id="RHEA:34963"/>
        <dbReference type="ChEBI" id="CHEBI:29101"/>
    </reaction>
</comment>
<dbReference type="FunFam" id="1.20.58.390:FF:000036">
    <property type="entry name" value="Nicotinic acetylcholine receptor subunit gamma"/>
    <property type="match status" value="1"/>
</dbReference>
<dbReference type="InterPro" id="IPR006029">
    <property type="entry name" value="Neurotrans-gated_channel_TM"/>
</dbReference>
<evidence type="ECO:0000313" key="24">
    <source>
        <dbReference type="Proteomes" id="UP000700334"/>
    </source>
</evidence>
<dbReference type="Pfam" id="PF02931">
    <property type="entry name" value="Neur_chan_LBD"/>
    <property type="match status" value="1"/>
</dbReference>
<dbReference type="AlphaFoldDB" id="A0A8J6AB78"/>
<evidence type="ECO:0000259" key="21">
    <source>
        <dbReference type="Pfam" id="PF02931"/>
    </source>
</evidence>
<evidence type="ECO:0000259" key="22">
    <source>
        <dbReference type="Pfam" id="PF02932"/>
    </source>
</evidence>
<evidence type="ECO:0000256" key="16">
    <source>
        <dbReference type="ARBA" id="ARBA00034104"/>
    </source>
</evidence>
<keyword evidence="24" id="KW-1185">Reference proteome</keyword>
<dbReference type="InterPro" id="IPR006202">
    <property type="entry name" value="Neur_chan_lig-bd"/>
</dbReference>
<keyword evidence="11 23" id="KW-0675">Receptor</keyword>
<keyword evidence="7" id="KW-0770">Synapse</keyword>
<feature type="compositionally biased region" description="Basic and acidic residues" evidence="20">
    <location>
        <begin position="1"/>
        <end position="18"/>
    </location>
</feature>
<feature type="transmembrane region" description="Helical" evidence="19">
    <location>
        <begin position="621"/>
        <end position="643"/>
    </location>
</feature>
<dbReference type="Proteomes" id="UP000700334">
    <property type="component" value="Unassembled WGS sequence"/>
</dbReference>
<evidence type="ECO:0000256" key="6">
    <source>
        <dbReference type="ARBA" id="ARBA00022989"/>
    </source>
</evidence>
<comment type="catalytic activity">
    <reaction evidence="17">
        <text>K(+)(in) = K(+)(out)</text>
        <dbReference type="Rhea" id="RHEA:29463"/>
        <dbReference type="ChEBI" id="CHEBI:29103"/>
    </reaction>
</comment>
<comment type="function">
    <text evidence="1">After binding acetylcholine, the AChR responds by an extensive change in conformation that affects all subunits and leads to opening of an ion-conducting channel across the plasma membrane.</text>
</comment>
<dbReference type="Gene3D" id="1.20.58.390">
    <property type="entry name" value="Neurotransmitter-gated ion-channel transmembrane domain"/>
    <property type="match status" value="3"/>
</dbReference>
<keyword evidence="14" id="KW-1071">Ligand-gated ion channel</keyword>
<dbReference type="SUPFAM" id="SSF90112">
    <property type="entry name" value="Neurotransmitter-gated ion-channel transmembrane pore"/>
    <property type="match status" value="1"/>
</dbReference>
<feature type="region of interest" description="Disordered" evidence="20">
    <location>
        <begin position="1"/>
        <end position="102"/>
    </location>
</feature>
<comment type="subcellular location">
    <subcellularLocation>
        <location evidence="16">Postsynaptic cell membrane</location>
        <topology evidence="16">Multi-pass membrane protein</topology>
    </subcellularLocation>
</comment>
<evidence type="ECO:0000256" key="18">
    <source>
        <dbReference type="ARBA" id="ARBA00036239"/>
    </source>
</evidence>
<feature type="domain" description="Neurotransmitter-gated ion-channel transmembrane" evidence="22">
    <location>
        <begin position="458"/>
        <end position="638"/>
    </location>
</feature>
<keyword evidence="8 19" id="KW-0406">Ion transport</keyword>
<evidence type="ECO:0000256" key="2">
    <source>
        <dbReference type="ARBA" id="ARBA00022448"/>
    </source>
</evidence>
<evidence type="ECO:0000256" key="5">
    <source>
        <dbReference type="ARBA" id="ARBA00022729"/>
    </source>
</evidence>
<dbReference type="InterPro" id="IPR036719">
    <property type="entry name" value="Neuro-gated_channel_TM_sf"/>
</dbReference>
<evidence type="ECO:0000256" key="1">
    <source>
        <dbReference type="ARBA" id="ARBA00003328"/>
    </source>
</evidence>
<feature type="compositionally biased region" description="Gly residues" evidence="20">
    <location>
        <begin position="34"/>
        <end position="44"/>
    </location>
</feature>
<dbReference type="GO" id="GO:0022848">
    <property type="term" value="F:acetylcholine-gated monoatomic cation-selective channel activity"/>
    <property type="evidence" value="ECO:0007669"/>
    <property type="project" value="InterPro"/>
</dbReference>
<keyword evidence="3" id="KW-1003">Cell membrane</keyword>
<comment type="caution">
    <text evidence="23">The sequence shown here is derived from an EMBL/GenBank/DDBJ whole genome shotgun (WGS) entry which is preliminary data.</text>
</comment>
<dbReference type="FunFam" id="2.70.170.10:FF:000012">
    <property type="entry name" value="Nicotinic acetylcholine receptor subunit gamma"/>
    <property type="match status" value="1"/>
</dbReference>
<evidence type="ECO:0000256" key="4">
    <source>
        <dbReference type="ARBA" id="ARBA00022692"/>
    </source>
</evidence>
<evidence type="ECO:0000256" key="10">
    <source>
        <dbReference type="ARBA" id="ARBA00023157"/>
    </source>
</evidence>
<dbReference type="CDD" id="cd19029">
    <property type="entry name" value="LGIC_ECD_nAChR_G"/>
    <property type="match status" value="1"/>
</dbReference>
<feature type="transmembrane region" description="Helical" evidence="19">
    <location>
        <begin position="406"/>
        <end position="422"/>
    </location>
</feature>
<keyword evidence="10" id="KW-1015">Disulfide bond</keyword>
<dbReference type="PRINTS" id="PR00252">
    <property type="entry name" value="NRIONCHANNEL"/>
</dbReference>
<dbReference type="PRINTS" id="PR00254">
    <property type="entry name" value="NICOTINICR"/>
</dbReference>
<dbReference type="PROSITE" id="PS00236">
    <property type="entry name" value="NEUROTR_ION_CHANNEL"/>
    <property type="match status" value="1"/>
</dbReference>
<keyword evidence="15 19" id="KW-0407">Ion channel</keyword>
<accession>A0A8J6AB78</accession>
<evidence type="ECO:0000256" key="14">
    <source>
        <dbReference type="ARBA" id="ARBA00023286"/>
    </source>
</evidence>
<organism evidence="23 24">
    <name type="scientific">Galemys pyrenaicus</name>
    <name type="common">Iberian desman</name>
    <name type="synonym">Pyrenean desman</name>
    <dbReference type="NCBI Taxonomy" id="202257"/>
    <lineage>
        <taxon>Eukaryota</taxon>
        <taxon>Metazoa</taxon>
        <taxon>Chordata</taxon>
        <taxon>Craniata</taxon>
        <taxon>Vertebrata</taxon>
        <taxon>Euteleostomi</taxon>
        <taxon>Mammalia</taxon>
        <taxon>Eutheria</taxon>
        <taxon>Laurasiatheria</taxon>
        <taxon>Eulipotyphla</taxon>
        <taxon>Talpidae</taxon>
        <taxon>Galemys</taxon>
    </lineage>
</organism>
<dbReference type="GO" id="GO:0004888">
    <property type="term" value="F:transmembrane signaling receptor activity"/>
    <property type="evidence" value="ECO:0007669"/>
    <property type="project" value="InterPro"/>
</dbReference>
<keyword evidence="5" id="KW-0732">Signal</keyword>
<evidence type="ECO:0000313" key="23">
    <source>
        <dbReference type="EMBL" id="KAG8515592.1"/>
    </source>
</evidence>
<keyword evidence="6 19" id="KW-1133">Transmembrane helix</keyword>
<dbReference type="PANTHER" id="PTHR18945">
    <property type="entry name" value="NEUROTRANSMITTER GATED ION CHANNEL"/>
    <property type="match status" value="1"/>
</dbReference>
<keyword evidence="4 19" id="KW-0812">Transmembrane</keyword>
<dbReference type="InterPro" id="IPR038050">
    <property type="entry name" value="Neuro_actylchol_rec"/>
</dbReference>
<keyword evidence="13" id="KW-0628">Postsynaptic cell membrane</keyword>
<evidence type="ECO:0000256" key="13">
    <source>
        <dbReference type="ARBA" id="ARBA00023257"/>
    </source>
</evidence>
<dbReference type="EMBL" id="JAGFMF010011706">
    <property type="protein sequence ID" value="KAG8515592.1"/>
    <property type="molecule type" value="Genomic_DNA"/>
</dbReference>
<protein>
    <submittedName>
        <fullName evidence="23">Acetylcholine receptor subunit gamma</fullName>
    </submittedName>
</protein>